<evidence type="ECO:0000256" key="2">
    <source>
        <dbReference type="ARBA" id="ARBA00022692"/>
    </source>
</evidence>
<accession>A0ABT5K7Y8</accession>
<feature type="domain" description="Fatty acid hydroxylase" evidence="7">
    <location>
        <begin position="4"/>
        <end position="66"/>
    </location>
</feature>
<evidence type="ECO:0000256" key="3">
    <source>
        <dbReference type="ARBA" id="ARBA00022989"/>
    </source>
</evidence>
<dbReference type="InterPro" id="IPR006694">
    <property type="entry name" value="Fatty_acid_hydroxylase"/>
</dbReference>
<dbReference type="RefSeq" id="WP_273598971.1">
    <property type="nucleotide sequence ID" value="NZ_JAQQXT010000001.1"/>
</dbReference>
<keyword evidence="6" id="KW-0472">Membrane</keyword>
<keyword evidence="3" id="KW-1133">Transmembrane helix</keyword>
<reference evidence="8 9" key="1">
    <citation type="submission" date="2022-10" db="EMBL/GenBank/DDBJ databases">
        <title>Paucibacter sp. hw1 Genome sequencing.</title>
        <authorList>
            <person name="Park S."/>
        </authorList>
    </citation>
    <scope>NUCLEOTIDE SEQUENCE [LARGE SCALE GENOMIC DNA]</scope>
    <source>
        <strain evidence="9">hw1</strain>
    </source>
</reference>
<evidence type="ECO:0000256" key="6">
    <source>
        <dbReference type="ARBA" id="ARBA00023136"/>
    </source>
</evidence>
<evidence type="ECO:0000259" key="7">
    <source>
        <dbReference type="Pfam" id="PF04116"/>
    </source>
</evidence>
<sequence>MAVTAAVATNLLYQFWLHASWIPKLGWLEWVFNTPSHHRVHHGSNAEYLDCNYGGVLIIFDRLFGSFVEERSDVQIRYGLSTPLLSHNPLRIATHAWLTLARDLWAAGSVWQRLKVLVGPPGGKAGE</sequence>
<keyword evidence="9" id="KW-1185">Reference proteome</keyword>
<dbReference type="Pfam" id="PF04116">
    <property type="entry name" value="FA_hydroxylase"/>
    <property type="match status" value="1"/>
</dbReference>
<organism evidence="8 9">
    <name type="scientific">Roseateles albus</name>
    <dbReference type="NCBI Taxonomy" id="2987525"/>
    <lineage>
        <taxon>Bacteria</taxon>
        <taxon>Pseudomonadati</taxon>
        <taxon>Pseudomonadota</taxon>
        <taxon>Betaproteobacteria</taxon>
        <taxon>Burkholderiales</taxon>
        <taxon>Sphaerotilaceae</taxon>
        <taxon>Roseateles</taxon>
    </lineage>
</organism>
<proteinExistence type="predicted"/>
<keyword evidence="4" id="KW-0560">Oxidoreductase</keyword>
<evidence type="ECO:0000256" key="4">
    <source>
        <dbReference type="ARBA" id="ARBA00023002"/>
    </source>
</evidence>
<dbReference type="EMBL" id="JAQQXT010000001">
    <property type="protein sequence ID" value="MDC8770076.1"/>
    <property type="molecule type" value="Genomic_DNA"/>
</dbReference>
<evidence type="ECO:0000256" key="1">
    <source>
        <dbReference type="ARBA" id="ARBA00004127"/>
    </source>
</evidence>
<keyword evidence="5" id="KW-0443">Lipid metabolism</keyword>
<dbReference type="PANTHER" id="PTHR21624">
    <property type="entry name" value="STEROL DESATURASE-RELATED PROTEIN"/>
    <property type="match status" value="1"/>
</dbReference>
<protein>
    <submittedName>
        <fullName evidence="8">Sterol desaturase family protein</fullName>
    </submittedName>
</protein>
<dbReference type="Proteomes" id="UP001221189">
    <property type="component" value="Unassembled WGS sequence"/>
</dbReference>
<keyword evidence="2" id="KW-0812">Transmembrane</keyword>
<evidence type="ECO:0000313" key="8">
    <source>
        <dbReference type="EMBL" id="MDC8770076.1"/>
    </source>
</evidence>
<evidence type="ECO:0000256" key="5">
    <source>
        <dbReference type="ARBA" id="ARBA00023098"/>
    </source>
</evidence>
<comment type="subcellular location">
    <subcellularLocation>
        <location evidence="1">Endomembrane system</location>
        <topology evidence="1">Multi-pass membrane protein</topology>
    </subcellularLocation>
</comment>
<dbReference type="InterPro" id="IPR051689">
    <property type="entry name" value="Sterol_desaturase/TMEM195"/>
</dbReference>
<comment type="caution">
    <text evidence="8">The sequence shown here is derived from an EMBL/GenBank/DDBJ whole genome shotgun (WGS) entry which is preliminary data.</text>
</comment>
<name>A0ABT5K7Y8_9BURK</name>
<evidence type="ECO:0000313" key="9">
    <source>
        <dbReference type="Proteomes" id="UP001221189"/>
    </source>
</evidence>
<gene>
    <name evidence="8" type="ORF">PRZ03_00735</name>
</gene>
<dbReference type="PANTHER" id="PTHR21624:SF1">
    <property type="entry name" value="ALKYLGLYCEROL MONOOXYGENASE"/>
    <property type="match status" value="1"/>
</dbReference>